<comment type="caution">
    <text evidence="1">The sequence shown here is derived from an EMBL/GenBank/DDBJ whole genome shotgun (WGS) entry which is preliminary data.</text>
</comment>
<accession>A0AAV8XFK0</accession>
<dbReference type="PANTHER" id="PTHR47331">
    <property type="entry name" value="PHD-TYPE DOMAIN-CONTAINING PROTEIN"/>
    <property type="match status" value="1"/>
</dbReference>
<evidence type="ECO:0000313" key="2">
    <source>
        <dbReference type="Proteomes" id="UP001162156"/>
    </source>
</evidence>
<dbReference type="AlphaFoldDB" id="A0AAV8XFK0"/>
<dbReference type="EMBL" id="JANEYF010003278">
    <property type="protein sequence ID" value="KAJ8937732.1"/>
    <property type="molecule type" value="Genomic_DNA"/>
</dbReference>
<name>A0AAV8XFK0_9CUCU</name>
<protein>
    <recommendedName>
        <fullName evidence="3">Maturase K</fullName>
    </recommendedName>
</protein>
<evidence type="ECO:0008006" key="3">
    <source>
        <dbReference type="Google" id="ProtNLM"/>
    </source>
</evidence>
<proteinExistence type="predicted"/>
<evidence type="ECO:0000313" key="1">
    <source>
        <dbReference type="EMBL" id="KAJ8937732.1"/>
    </source>
</evidence>
<gene>
    <name evidence="1" type="ORF">NQ314_011739</name>
</gene>
<reference evidence="1" key="1">
    <citation type="journal article" date="2023" name="Insect Mol. Biol.">
        <title>Genome sequencing provides insights into the evolution of gene families encoding plant cell wall-degrading enzymes in longhorned beetles.</title>
        <authorList>
            <person name="Shin N.R."/>
            <person name="Okamura Y."/>
            <person name="Kirsch R."/>
            <person name="Pauchet Y."/>
        </authorList>
    </citation>
    <scope>NUCLEOTIDE SEQUENCE</scope>
    <source>
        <strain evidence="1">RBIC_L_NR</strain>
    </source>
</reference>
<sequence length="194" mass="22549">MKLWPESQCQFQGELPERRQQVMSFTIVSNEFSSQLQRYSSFSKLKRICAYCLRFSANCRNPENRQVGSLSVSELDRSLKALVKISQQDSFQTEIHSLRKGISQIKGKLLNLNPFLDPDDILRVGGRLQRSHFSFDKKHPIVLSSSHYLTKLMFQFEHKRLFHAGPQLLLSSIREHFWAVGGSKFSKKRPFMIV</sequence>
<keyword evidence="2" id="KW-1185">Reference proteome</keyword>
<dbReference type="Proteomes" id="UP001162156">
    <property type="component" value="Unassembled WGS sequence"/>
</dbReference>
<organism evidence="1 2">
    <name type="scientific">Rhamnusium bicolor</name>
    <dbReference type="NCBI Taxonomy" id="1586634"/>
    <lineage>
        <taxon>Eukaryota</taxon>
        <taxon>Metazoa</taxon>
        <taxon>Ecdysozoa</taxon>
        <taxon>Arthropoda</taxon>
        <taxon>Hexapoda</taxon>
        <taxon>Insecta</taxon>
        <taxon>Pterygota</taxon>
        <taxon>Neoptera</taxon>
        <taxon>Endopterygota</taxon>
        <taxon>Coleoptera</taxon>
        <taxon>Polyphaga</taxon>
        <taxon>Cucujiformia</taxon>
        <taxon>Chrysomeloidea</taxon>
        <taxon>Cerambycidae</taxon>
        <taxon>Lepturinae</taxon>
        <taxon>Rhagiini</taxon>
        <taxon>Rhamnusium</taxon>
    </lineage>
</organism>
<dbReference type="PANTHER" id="PTHR47331:SF5">
    <property type="entry name" value="RIBONUCLEASE H"/>
    <property type="match status" value="1"/>
</dbReference>